<evidence type="ECO:0000256" key="13">
    <source>
        <dbReference type="ARBA" id="ARBA00042156"/>
    </source>
</evidence>
<evidence type="ECO:0000256" key="6">
    <source>
        <dbReference type="ARBA" id="ARBA00022769"/>
    </source>
</evidence>
<evidence type="ECO:0000256" key="5">
    <source>
        <dbReference type="ARBA" id="ARBA00022763"/>
    </source>
</evidence>
<keyword evidence="16" id="KW-1185">Reference proteome</keyword>
<comment type="similarity">
    <text evidence="11">Belongs to the ABC transporter superfamily. UvrA family.</text>
</comment>
<dbReference type="PROSITE" id="PS50893">
    <property type="entry name" value="ABC_TRANSPORTER_2"/>
    <property type="match status" value="2"/>
</dbReference>
<protein>
    <recommendedName>
        <fullName evidence="12">UvrABC system protein A</fullName>
    </recommendedName>
    <alternativeName>
        <fullName evidence="13">Excinuclease ABC subunit A</fullName>
    </alternativeName>
</protein>
<evidence type="ECO:0000256" key="2">
    <source>
        <dbReference type="ARBA" id="ARBA00022490"/>
    </source>
</evidence>
<evidence type="ECO:0000313" key="16">
    <source>
        <dbReference type="Proteomes" id="UP000823521"/>
    </source>
</evidence>
<dbReference type="Gene3D" id="1.10.8.280">
    <property type="entry name" value="ABC transporter ATPase domain-like"/>
    <property type="match status" value="1"/>
</dbReference>
<keyword evidence="6" id="KW-0228">DNA excision</keyword>
<dbReference type="SUPFAM" id="SSF52540">
    <property type="entry name" value="P-loop containing nucleoside triphosphate hydrolases"/>
    <property type="match status" value="2"/>
</dbReference>
<evidence type="ECO:0000256" key="1">
    <source>
        <dbReference type="ARBA" id="ARBA00004496"/>
    </source>
</evidence>
<feature type="domain" description="ABC transporter" evidence="14">
    <location>
        <begin position="490"/>
        <end position="785"/>
    </location>
</feature>
<evidence type="ECO:0000256" key="3">
    <source>
        <dbReference type="ARBA" id="ARBA00022737"/>
    </source>
</evidence>
<keyword evidence="7 15" id="KW-0067">ATP-binding</keyword>
<evidence type="ECO:0000256" key="12">
    <source>
        <dbReference type="ARBA" id="ARBA00039316"/>
    </source>
</evidence>
<dbReference type="InterPro" id="IPR027417">
    <property type="entry name" value="P-loop_NTPase"/>
</dbReference>
<evidence type="ECO:0000256" key="9">
    <source>
        <dbReference type="ARBA" id="ARBA00023125"/>
    </source>
</evidence>
<comment type="subcellular location">
    <subcellularLocation>
        <location evidence="1">Cytoplasm</location>
    </subcellularLocation>
</comment>
<dbReference type="GO" id="GO:0005524">
    <property type="term" value="F:ATP binding"/>
    <property type="evidence" value="ECO:0007669"/>
    <property type="project" value="UniProtKB-KW"/>
</dbReference>
<comment type="caution">
    <text evidence="15">The sequence shown here is derived from an EMBL/GenBank/DDBJ whole genome shotgun (WGS) entry which is preliminary data.</text>
</comment>
<dbReference type="RefSeq" id="WP_208811509.1">
    <property type="nucleotide sequence ID" value="NZ_WVUH01000021.1"/>
</dbReference>
<evidence type="ECO:0000256" key="10">
    <source>
        <dbReference type="ARBA" id="ARBA00023204"/>
    </source>
</evidence>
<organism evidence="15 16">
    <name type="scientific">Micromonospora echinofusca</name>
    <dbReference type="NCBI Taxonomy" id="47858"/>
    <lineage>
        <taxon>Bacteria</taxon>
        <taxon>Bacillati</taxon>
        <taxon>Actinomycetota</taxon>
        <taxon>Actinomycetes</taxon>
        <taxon>Micromonosporales</taxon>
        <taxon>Micromonosporaceae</taxon>
        <taxon>Micromonospora</taxon>
    </lineage>
</organism>
<keyword evidence="2" id="KW-0963">Cytoplasm</keyword>
<keyword evidence="4" id="KW-0547">Nucleotide-binding</keyword>
<dbReference type="InterPro" id="IPR003439">
    <property type="entry name" value="ABC_transporter-like_ATP-bd"/>
</dbReference>
<keyword evidence="10" id="KW-0234">DNA repair</keyword>
<sequence>MRTAEKTDPQAPAPHVADRHDLIRVHGARVNNLKDVSVEIPKRRLTVFTGVSGSGKSSLVFGTIAAESQRLINETYSAFVQGFMPTQARPEVDALDGLTTAIIVDQERMGANSRSTVGTATDANAMLRILFSRLGDPHIGPPNAYSFNVPSVTASGAITVERGGRTKAEKATFHRLGGMCPRCEGMGQVTDFDLSALYDGSRSLNEGALTIPGYSMDGWYGRIYRGCGFFDPDKPIGRYTKRELHDLLHREPTKIKVDGINLTYEGLLPKIQKSMLAKDVDALQPHIRAFVERAVTFTTCPECAGTRLSREARSSTIRGKNIADLCAMQISDLADWVRALDEPSVAPLLAGLRHLLDSFAEIGLGYLTLDRPAGTLSGGEAQRTRMIRHLGSSLTDVSYVFDEPTVGLHPHDIQRMNGLLLRLRDKGNTVLVVEHKPEMIEIADHVVDLGPGAGTAGGTVCFEGTVDGLRASGTRTGRHLDDRATLKAQVRRPTGTLEIRGASRHNLRDVDVDIPLGVLVVVTGVAGSGKSSLVHGSIPAGTGVVAVDQGAIRGSRRSNPATYTGLLDPIRKAFAKATGAKPALFSANSEGACPTCNGAGVTYTDLAMMAGVTTVCEECEGRRFQASVLEYRLGGRNISEVLAMSVAEAGEFFGAGAARTPAAHAILTRLADVGLGYLSLGQPLTTLSGGERQRLKLATHMAEKGGVYVLDEPTAGLHLADVAHLLGLLDRLVDAGKSVIVVEHHQAVMAHADWIIDLGPGAGHDGGRIVFEGTPADLVAARATLTGEHLAAYVGA</sequence>
<keyword evidence="9" id="KW-0238">DNA-binding</keyword>
<proteinExistence type="inferred from homology"/>
<evidence type="ECO:0000256" key="8">
    <source>
        <dbReference type="ARBA" id="ARBA00022881"/>
    </source>
</evidence>
<dbReference type="Proteomes" id="UP000823521">
    <property type="component" value="Unassembled WGS sequence"/>
</dbReference>
<evidence type="ECO:0000256" key="11">
    <source>
        <dbReference type="ARBA" id="ARBA00038000"/>
    </source>
</evidence>
<reference evidence="15 16" key="1">
    <citation type="submission" date="2019-12" db="EMBL/GenBank/DDBJ databases">
        <title>Whole genome sequencing of endophytic Actinobacterium Micromonospora sp. MPMI6T.</title>
        <authorList>
            <person name="Evv R."/>
            <person name="Podile A.R."/>
        </authorList>
    </citation>
    <scope>NUCLEOTIDE SEQUENCE [LARGE SCALE GENOMIC DNA]</scope>
    <source>
        <strain evidence="15 16">MPMI6</strain>
    </source>
</reference>
<dbReference type="Gene3D" id="1.20.1580.10">
    <property type="entry name" value="ABC transporter ATPase like domain"/>
    <property type="match status" value="2"/>
</dbReference>
<dbReference type="Gene3D" id="3.40.50.300">
    <property type="entry name" value="P-loop containing nucleotide triphosphate hydrolases"/>
    <property type="match status" value="2"/>
</dbReference>
<dbReference type="PANTHER" id="PTHR43152:SF2">
    <property type="entry name" value="DRUG RESISTANCE ABC TRANSPORTER"/>
    <property type="match status" value="1"/>
</dbReference>
<keyword evidence="5" id="KW-0227">DNA damage</keyword>
<dbReference type="Pfam" id="PF00005">
    <property type="entry name" value="ABC_tran"/>
    <property type="match status" value="1"/>
</dbReference>
<name>A0ABS3VLL4_MICEH</name>
<keyword evidence="3" id="KW-0677">Repeat</keyword>
<evidence type="ECO:0000256" key="7">
    <source>
        <dbReference type="ARBA" id="ARBA00022840"/>
    </source>
</evidence>
<evidence type="ECO:0000256" key="4">
    <source>
        <dbReference type="ARBA" id="ARBA00022741"/>
    </source>
</evidence>
<dbReference type="PANTHER" id="PTHR43152">
    <property type="entry name" value="UVRABC SYSTEM PROTEIN A"/>
    <property type="match status" value="1"/>
</dbReference>
<dbReference type="EMBL" id="WVUH01000021">
    <property type="protein sequence ID" value="MBO4205323.1"/>
    <property type="molecule type" value="Genomic_DNA"/>
</dbReference>
<keyword evidence="8" id="KW-0267">Excision nuclease</keyword>
<gene>
    <name evidence="15" type="ORF">GSF22_04755</name>
</gene>
<feature type="domain" description="ABC transporter" evidence="14">
    <location>
        <begin position="17"/>
        <end position="476"/>
    </location>
</feature>
<accession>A0ABS3VLL4</accession>
<evidence type="ECO:0000259" key="14">
    <source>
        <dbReference type="PROSITE" id="PS50893"/>
    </source>
</evidence>
<evidence type="ECO:0000313" key="15">
    <source>
        <dbReference type="EMBL" id="MBO4205323.1"/>
    </source>
</evidence>